<protein>
    <submittedName>
        <fullName evidence="1">Uncharacterized protein</fullName>
    </submittedName>
</protein>
<keyword evidence="2" id="KW-1185">Reference proteome</keyword>
<evidence type="ECO:0000313" key="1">
    <source>
        <dbReference type="EMBL" id="AGH43698.1"/>
    </source>
</evidence>
<dbReference type="HOGENOM" id="CLU_3171246_0_0_6"/>
<sequence>MRAAIAANLISLIGNPLLVFCILKVRYSFSNICPVLPFTLTILRSIY</sequence>
<dbReference type="AlphaFoldDB" id="K7AKB9"/>
<dbReference type="KEGG" id="gps:C427_1589"/>
<evidence type="ECO:0000313" key="2">
    <source>
        <dbReference type="Proteomes" id="UP000011864"/>
    </source>
</evidence>
<reference evidence="1 2" key="1">
    <citation type="journal article" date="2013" name="Genome Announc.">
        <title>Complete Genome Sequence of Glaciecola psychrophila Strain 170T.</title>
        <authorList>
            <person name="Yin J."/>
            <person name="Chen J."/>
            <person name="Liu G."/>
            <person name="Yu Y."/>
            <person name="Song L."/>
            <person name="Wang X."/>
            <person name="Qu X."/>
        </authorList>
    </citation>
    <scope>NUCLEOTIDE SEQUENCE [LARGE SCALE GENOMIC DNA]</scope>
    <source>
        <strain evidence="1 2">170</strain>
    </source>
</reference>
<gene>
    <name evidence="1" type="ORF">C427_1589</name>
</gene>
<dbReference type="PATRIC" id="fig|1129794.4.peg.1573"/>
<dbReference type="Proteomes" id="UP000011864">
    <property type="component" value="Chromosome"/>
</dbReference>
<name>K7AKB9_9ALTE</name>
<dbReference type="EMBL" id="CP003837">
    <property type="protein sequence ID" value="AGH43698.1"/>
    <property type="molecule type" value="Genomic_DNA"/>
</dbReference>
<proteinExistence type="predicted"/>
<organism evidence="1 2">
    <name type="scientific">Paraglaciecola psychrophila 170</name>
    <dbReference type="NCBI Taxonomy" id="1129794"/>
    <lineage>
        <taxon>Bacteria</taxon>
        <taxon>Pseudomonadati</taxon>
        <taxon>Pseudomonadota</taxon>
        <taxon>Gammaproteobacteria</taxon>
        <taxon>Alteromonadales</taxon>
        <taxon>Alteromonadaceae</taxon>
        <taxon>Paraglaciecola</taxon>
    </lineage>
</organism>
<accession>K7AKB9</accession>